<dbReference type="RefSeq" id="WP_319048428.1">
    <property type="nucleotide sequence ID" value="NZ_JAUQUR010000008.1"/>
</dbReference>
<keyword evidence="3" id="KW-0547">Nucleotide-binding</keyword>
<reference evidence="6" key="1">
    <citation type="journal article" date="2023" name="Front. Microbiol.">
        <title>Genomic diversity and taxonomic marker for Arcobacter species.</title>
        <authorList>
            <person name="Zhou G."/>
            <person name="Gu Y."/>
            <person name="Wang H."/>
            <person name="Chen X."/>
            <person name="Zhang X."/>
            <person name="Shao Z."/>
            <person name="Yan X."/>
            <person name="Zhang J."/>
            <person name="Zhang M."/>
        </authorList>
    </citation>
    <scope>NUCLEOTIDE SEQUENCE</scope>
    <source>
        <strain evidence="6">BJSY19SF1-2</strain>
    </source>
</reference>
<dbReference type="EMBL" id="JAUQUR010000008">
    <property type="protein sequence ID" value="MDX4069901.1"/>
    <property type="molecule type" value="Genomic_DNA"/>
</dbReference>
<sequence>MINFENRLSSLKDRRQGSTERVKFESAIDYEVNREMDFREKEDYENLKESNSIKYTIGAMAPVSKRSTEISFEEGTRVAENLMKSLRSKGISSSHRFQGSVALDIHIEGHSDVDVLIIKQDIILVQRPYINTYSEPSDKRSMEDIIKELRIESESILTNNFPKANVNIKNNKSISLEGGSLKRKVDVVPSCWYDTIEYQKTGNESDRGINIYHKEDHILIFNQPFKHMELIEKKDSFYNGNLKMVIRLMKNMIADMPEDKKRKAKKLSSFDLASIAYYMDSYLNIPFNMRIALVEKLRSHLNKLVQDKMFRDSLYVPDNSRKIFNAEDYNEKVEALNILASDISDLSMAIFNDIKPLYVKQFDSNIILNKQVA</sequence>
<keyword evidence="4" id="KW-0051">Antiviral defense</keyword>
<evidence type="ECO:0000256" key="3">
    <source>
        <dbReference type="ARBA" id="ARBA00022741"/>
    </source>
</evidence>
<evidence type="ECO:0000313" key="7">
    <source>
        <dbReference type="Proteomes" id="UP001283691"/>
    </source>
</evidence>
<proteinExistence type="predicted"/>
<name>A0AAW9DCG8_9BACT</name>
<keyword evidence="2" id="KW-0548">Nucleotidyltransferase</keyword>
<keyword evidence="1" id="KW-0808">Transferase</keyword>
<evidence type="ECO:0000256" key="2">
    <source>
        <dbReference type="ARBA" id="ARBA00022695"/>
    </source>
</evidence>
<comment type="caution">
    <text evidence="6">The sequence shown here is derived from an EMBL/GenBank/DDBJ whole genome shotgun (WGS) entry which is preliminary data.</text>
</comment>
<feature type="domain" description="cGAS/DncV-like nucleotidyltransferase C-terminal helical" evidence="5">
    <location>
        <begin position="232"/>
        <end position="334"/>
    </location>
</feature>
<accession>A0AAW9DCG8</accession>
<organism evidence="6 7">
    <name type="scientific">Aliarcobacter skirrowii</name>
    <dbReference type="NCBI Taxonomy" id="28200"/>
    <lineage>
        <taxon>Bacteria</taxon>
        <taxon>Pseudomonadati</taxon>
        <taxon>Campylobacterota</taxon>
        <taxon>Epsilonproteobacteria</taxon>
        <taxon>Campylobacterales</taxon>
        <taxon>Arcobacteraceae</taxon>
        <taxon>Aliarcobacter</taxon>
    </lineage>
</organism>
<evidence type="ECO:0000313" key="6">
    <source>
        <dbReference type="EMBL" id="MDX4069901.1"/>
    </source>
</evidence>
<gene>
    <name evidence="6" type="ORF">Q6A80_09230</name>
</gene>
<dbReference type="InterPro" id="IPR058909">
    <property type="entry name" value="CD_NTase_C"/>
</dbReference>
<reference evidence="6" key="2">
    <citation type="submission" date="2023-07" db="EMBL/GenBank/DDBJ databases">
        <authorList>
            <person name="Zhang M."/>
            <person name="Zhou G."/>
        </authorList>
    </citation>
    <scope>NUCLEOTIDE SEQUENCE</scope>
    <source>
        <strain evidence="6">BJSY19SF1-2</strain>
    </source>
</reference>
<evidence type="ECO:0000256" key="4">
    <source>
        <dbReference type="ARBA" id="ARBA00023118"/>
    </source>
</evidence>
<dbReference type="Proteomes" id="UP001283691">
    <property type="component" value="Unassembled WGS sequence"/>
</dbReference>
<evidence type="ECO:0000256" key="1">
    <source>
        <dbReference type="ARBA" id="ARBA00022679"/>
    </source>
</evidence>
<dbReference type="Pfam" id="PF26305">
    <property type="entry name" value="CD_NTase_C"/>
    <property type="match status" value="1"/>
</dbReference>
<protein>
    <recommendedName>
        <fullName evidence="5">cGAS/DncV-like nucleotidyltransferase C-terminal helical domain-containing protein</fullName>
    </recommendedName>
</protein>
<dbReference type="AlphaFoldDB" id="A0AAW9DCG8"/>
<evidence type="ECO:0000259" key="5">
    <source>
        <dbReference type="Pfam" id="PF26305"/>
    </source>
</evidence>